<dbReference type="Pfam" id="PF00300">
    <property type="entry name" value="His_Phos_1"/>
    <property type="match status" value="1"/>
</dbReference>
<evidence type="ECO:0000313" key="4">
    <source>
        <dbReference type="Proteomes" id="UP000297477"/>
    </source>
</evidence>
<proteinExistence type="predicted"/>
<dbReference type="CDD" id="cd07067">
    <property type="entry name" value="HP_PGM_like"/>
    <property type="match status" value="1"/>
</dbReference>
<reference evidence="3 4" key="1">
    <citation type="submission" date="2019-03" db="EMBL/GenBank/DDBJ databases">
        <title>Reclassification of Micrococcus aloeverae and Micrococcus yunnanensis as later heterotypic synonyms of Micrococcus luteus.</title>
        <authorList>
            <person name="Huang C.-H."/>
        </authorList>
    </citation>
    <scope>NUCLEOTIDE SEQUENCE [LARGE SCALE GENOMIC DNA]</scope>
    <source>
        <strain evidence="3 4">BCRC 12151</strain>
    </source>
</reference>
<organism evidence="3 4">
    <name type="scientific">Micrococcus lylae</name>
    <dbReference type="NCBI Taxonomy" id="1273"/>
    <lineage>
        <taxon>Bacteria</taxon>
        <taxon>Bacillati</taxon>
        <taxon>Actinomycetota</taxon>
        <taxon>Actinomycetes</taxon>
        <taxon>Micrococcales</taxon>
        <taxon>Micrococcaceae</taxon>
        <taxon>Micrococcus</taxon>
    </lineage>
</organism>
<keyword evidence="1" id="KW-0378">Hydrolase</keyword>
<dbReference type="InterPro" id="IPR051021">
    <property type="entry name" value="Mito_Ser/Thr_phosphatase"/>
</dbReference>
<keyword evidence="4" id="KW-1185">Reference proteome</keyword>
<dbReference type="SUPFAM" id="SSF53254">
    <property type="entry name" value="Phosphoglycerate mutase-like"/>
    <property type="match status" value="1"/>
</dbReference>
<sequence length="191" mass="20469">MSPRGAPGHGATRRSFMPSSIPCRHNGAMSHRTLIVMRHGKSDWSVPVDDRHRPLKKRGRRQAAEAGRWLAANTPTIDLAVVSPAVRAADAWRLAAAELPDTVPERVEERAYTFDGADLLEIVRGLASAPEARDANTVVLVGHSPACDELVAHLTGEPVTMKTSGLAVVVMQQWGGPAELTAHGRPPGSED</sequence>
<dbReference type="Proteomes" id="UP000297477">
    <property type="component" value="Unassembled WGS sequence"/>
</dbReference>
<accession>A0ABY2K2A3</accession>
<dbReference type="InterPro" id="IPR013078">
    <property type="entry name" value="His_Pase_superF_clade-1"/>
</dbReference>
<evidence type="ECO:0000256" key="1">
    <source>
        <dbReference type="ARBA" id="ARBA00022801"/>
    </source>
</evidence>
<evidence type="ECO:0000313" key="3">
    <source>
        <dbReference type="EMBL" id="TFI00422.1"/>
    </source>
</evidence>
<dbReference type="InterPro" id="IPR029033">
    <property type="entry name" value="His_PPase_superfam"/>
</dbReference>
<dbReference type="SMART" id="SM00855">
    <property type="entry name" value="PGAM"/>
    <property type="match status" value="1"/>
</dbReference>
<evidence type="ECO:0000256" key="2">
    <source>
        <dbReference type="SAM" id="MobiDB-lite"/>
    </source>
</evidence>
<feature type="region of interest" description="Disordered" evidence="2">
    <location>
        <begin position="1"/>
        <end position="22"/>
    </location>
</feature>
<dbReference type="PANTHER" id="PTHR20935:SF1">
    <property type="entry name" value="SLL1549 PROTEIN"/>
    <property type="match status" value="1"/>
</dbReference>
<name>A0ABY2K2A3_9MICC</name>
<comment type="caution">
    <text evidence="3">The sequence shown here is derived from an EMBL/GenBank/DDBJ whole genome shotgun (WGS) entry which is preliminary data.</text>
</comment>
<protein>
    <submittedName>
        <fullName evidence="3">Histidine phosphatase family protein</fullName>
    </submittedName>
</protein>
<gene>
    <name evidence="3" type="ORF">E4A49_03340</name>
</gene>
<dbReference type="Gene3D" id="3.40.50.1240">
    <property type="entry name" value="Phosphoglycerate mutase-like"/>
    <property type="match status" value="1"/>
</dbReference>
<dbReference type="PANTHER" id="PTHR20935">
    <property type="entry name" value="PHOSPHOGLYCERATE MUTASE-RELATED"/>
    <property type="match status" value="1"/>
</dbReference>
<dbReference type="EMBL" id="SPKT01000004">
    <property type="protein sequence ID" value="TFI00422.1"/>
    <property type="molecule type" value="Genomic_DNA"/>
</dbReference>